<dbReference type="SUPFAM" id="SSF55729">
    <property type="entry name" value="Acyl-CoA N-acyltransferases (Nat)"/>
    <property type="match status" value="1"/>
</dbReference>
<dbReference type="OrthoDB" id="9798081at2"/>
<dbReference type="PANTHER" id="PTHR43792">
    <property type="entry name" value="GNAT FAMILY, PUTATIVE (AFU_ORTHOLOGUE AFUA_3G00765)-RELATED-RELATED"/>
    <property type="match status" value="1"/>
</dbReference>
<comment type="caution">
    <text evidence="2">The sequence shown here is derived from an EMBL/GenBank/DDBJ whole genome shotgun (WGS) entry which is preliminary data.</text>
</comment>
<proteinExistence type="predicted"/>
<dbReference type="InterPro" id="IPR000182">
    <property type="entry name" value="GNAT_dom"/>
</dbReference>
<dbReference type="PANTHER" id="PTHR43792:SF1">
    <property type="entry name" value="N-ACETYLTRANSFERASE DOMAIN-CONTAINING PROTEIN"/>
    <property type="match status" value="1"/>
</dbReference>
<dbReference type="STRING" id="1317122.ATO12_01445"/>
<dbReference type="Proteomes" id="UP000023541">
    <property type="component" value="Unassembled WGS sequence"/>
</dbReference>
<dbReference type="eggNOG" id="COG1670">
    <property type="taxonomic scope" value="Bacteria"/>
</dbReference>
<reference evidence="2 3" key="1">
    <citation type="submission" date="2014-04" db="EMBL/GenBank/DDBJ databases">
        <title>Aquimarina sp. 22II-S11-z7 Genome Sequencing.</title>
        <authorList>
            <person name="Lai Q."/>
        </authorList>
    </citation>
    <scope>NUCLEOTIDE SEQUENCE [LARGE SCALE GENOMIC DNA]</scope>
    <source>
        <strain evidence="2 3">22II-S11-z7</strain>
    </source>
</reference>
<evidence type="ECO:0000313" key="3">
    <source>
        <dbReference type="Proteomes" id="UP000023541"/>
    </source>
</evidence>
<dbReference type="PROSITE" id="PS51186">
    <property type="entry name" value="GNAT"/>
    <property type="match status" value="1"/>
</dbReference>
<evidence type="ECO:0000313" key="2">
    <source>
        <dbReference type="EMBL" id="EZH75472.1"/>
    </source>
</evidence>
<organism evidence="2 3">
    <name type="scientific">Aquimarina atlantica</name>
    <dbReference type="NCBI Taxonomy" id="1317122"/>
    <lineage>
        <taxon>Bacteria</taxon>
        <taxon>Pseudomonadati</taxon>
        <taxon>Bacteroidota</taxon>
        <taxon>Flavobacteriia</taxon>
        <taxon>Flavobacteriales</taxon>
        <taxon>Flavobacteriaceae</taxon>
        <taxon>Aquimarina</taxon>
    </lineage>
</organism>
<dbReference type="GO" id="GO:0016747">
    <property type="term" value="F:acyltransferase activity, transferring groups other than amino-acyl groups"/>
    <property type="evidence" value="ECO:0007669"/>
    <property type="project" value="InterPro"/>
</dbReference>
<dbReference type="RefSeq" id="WP_051575517.1">
    <property type="nucleotide sequence ID" value="NZ_AQRA01000001.1"/>
</dbReference>
<dbReference type="Gene3D" id="3.40.630.30">
    <property type="match status" value="1"/>
</dbReference>
<evidence type="ECO:0000259" key="1">
    <source>
        <dbReference type="PROSITE" id="PS51186"/>
    </source>
</evidence>
<gene>
    <name evidence="2" type="ORF">ATO12_01445</name>
</gene>
<protein>
    <recommendedName>
        <fullName evidence="1">N-acetyltransferase domain-containing protein</fullName>
    </recommendedName>
</protein>
<dbReference type="SUPFAM" id="SSF54427">
    <property type="entry name" value="NTF2-like"/>
    <property type="match status" value="1"/>
</dbReference>
<dbReference type="AlphaFoldDB" id="A0A023BZF7"/>
<dbReference type="InterPro" id="IPR032710">
    <property type="entry name" value="NTF2-like_dom_sf"/>
</dbReference>
<dbReference type="EMBL" id="AQRA01000001">
    <property type="protein sequence ID" value="EZH75472.1"/>
    <property type="molecule type" value="Genomic_DNA"/>
</dbReference>
<dbReference type="InterPro" id="IPR051531">
    <property type="entry name" value="N-acetyltransferase"/>
</dbReference>
<accession>A0A023BZF7</accession>
<name>A0A023BZF7_9FLAO</name>
<feature type="domain" description="N-acetyltransferase" evidence="1">
    <location>
        <begin position="10"/>
        <end position="169"/>
    </location>
</feature>
<dbReference type="InterPro" id="IPR016181">
    <property type="entry name" value="Acyl_CoA_acyltransferase"/>
</dbReference>
<sequence>MRKILETERLSLREFSLKDSDFVLELVNSPKWIEFIGDRNVRTQAEAKGFLENNLIKSYKENGFGLWVVVLKETGTSIGMCGLVNRDTLEDIDIGFAMLPEYLGLGYGYEIANATIHYAKNTLHLDKIVGITNPNNIASIKLLNKIGLRFVKTIELPEKDTVLFFSTPTDTKEENELNQLTTRFFSLFTNAEGNTPNVEEIGNIFIANGIIISNTHGVPEIYDLNEFITPRKKMLSDGTLTDFRESEILHKTEIYGNVAQRFSFYEKSGKLNGVYFESRGMKTIQFIKVGLDWKMSSVAWSDEK</sequence>
<keyword evidence="3" id="KW-1185">Reference proteome</keyword>
<dbReference type="Pfam" id="PF13302">
    <property type="entry name" value="Acetyltransf_3"/>
    <property type="match status" value="1"/>
</dbReference>